<dbReference type="Pfam" id="PF14341">
    <property type="entry name" value="PilX_N"/>
    <property type="match status" value="1"/>
</dbReference>
<dbReference type="RefSeq" id="WP_126685488.1">
    <property type="nucleotide sequence ID" value="NZ_RYYV01000010.1"/>
</dbReference>
<comment type="caution">
    <text evidence="3">The sequence shown here is derived from an EMBL/GenBank/DDBJ whole genome shotgun (WGS) entry which is preliminary data.</text>
</comment>
<feature type="domain" description="Type 4 fimbrial biogenesis protein PilX N-terminal" evidence="2">
    <location>
        <begin position="14"/>
        <end position="62"/>
    </location>
</feature>
<dbReference type="EMBL" id="RYYV01000010">
    <property type="protein sequence ID" value="RUL74042.1"/>
    <property type="molecule type" value="Genomic_DNA"/>
</dbReference>
<keyword evidence="1" id="KW-0812">Transmembrane</keyword>
<organism evidence="3 4">
    <name type="scientific">Dyella choica</name>
    <dbReference type="NCBI Taxonomy" id="1927959"/>
    <lineage>
        <taxon>Bacteria</taxon>
        <taxon>Pseudomonadati</taxon>
        <taxon>Pseudomonadota</taxon>
        <taxon>Gammaproteobacteria</taxon>
        <taxon>Lysobacterales</taxon>
        <taxon>Rhodanobacteraceae</taxon>
        <taxon>Dyella</taxon>
    </lineage>
</organism>
<evidence type="ECO:0000259" key="2">
    <source>
        <dbReference type="Pfam" id="PF14341"/>
    </source>
</evidence>
<dbReference type="InterPro" id="IPR025746">
    <property type="entry name" value="PilX_N_dom"/>
</dbReference>
<dbReference type="OrthoDB" id="8925734at2"/>
<name>A0A3S0PMM1_9GAMM</name>
<keyword evidence="1" id="KW-1133">Transmembrane helix</keyword>
<proteinExistence type="predicted"/>
<dbReference type="Proteomes" id="UP000274358">
    <property type="component" value="Unassembled WGS sequence"/>
</dbReference>
<protein>
    <recommendedName>
        <fullName evidence="2">Type 4 fimbrial biogenesis protein PilX N-terminal domain-containing protein</fullName>
    </recommendedName>
</protein>
<evidence type="ECO:0000313" key="3">
    <source>
        <dbReference type="EMBL" id="RUL74042.1"/>
    </source>
</evidence>
<feature type="transmembrane region" description="Helical" evidence="1">
    <location>
        <begin position="15"/>
        <end position="36"/>
    </location>
</feature>
<dbReference type="AlphaFoldDB" id="A0A3S0PMM1"/>
<sequence length="194" mass="20094">MSCTRTTTSYRSERGFVLIASLLMLVILSLLAISMYHNVAIQENVASNTKEKGRAFQLAQSTLQYAEYSLLNNSSTSSGLPAAVACPSGTALTKYAICNNAADITTPSTANAAMTISNGMTYSGIQGVQISSTGGASTFYSNPVYQLRYLGPAPGGVGQIYQVTALGYGATANAVAAVQSTYELSSGVKNLGGL</sequence>
<evidence type="ECO:0000256" key="1">
    <source>
        <dbReference type="SAM" id="Phobius"/>
    </source>
</evidence>
<keyword evidence="1" id="KW-0472">Membrane</keyword>
<reference evidence="3 4" key="1">
    <citation type="submission" date="2018-12" db="EMBL/GenBank/DDBJ databases">
        <title>Dyella dinghuensis sp. nov. DHOA06 and Dyella choica sp. nov. 4M-K27, isolated from forest soil.</title>
        <authorList>
            <person name="Qiu L.-H."/>
            <person name="Gao Z.-H."/>
        </authorList>
    </citation>
    <scope>NUCLEOTIDE SEQUENCE [LARGE SCALE GENOMIC DNA]</scope>
    <source>
        <strain evidence="3 4">4M-K27</strain>
    </source>
</reference>
<keyword evidence="4" id="KW-1185">Reference proteome</keyword>
<gene>
    <name evidence="3" type="ORF">EKH80_14510</name>
</gene>
<evidence type="ECO:0000313" key="4">
    <source>
        <dbReference type="Proteomes" id="UP000274358"/>
    </source>
</evidence>
<accession>A0A3S0PMM1</accession>